<reference evidence="9 10" key="1">
    <citation type="submission" date="2020-07" db="EMBL/GenBank/DDBJ databases">
        <authorList>
            <person name="Feng X."/>
        </authorList>
    </citation>
    <scope>NUCLEOTIDE SEQUENCE [LARGE SCALE GENOMIC DNA]</scope>
    <source>
        <strain evidence="9 10">JCM14086</strain>
    </source>
</reference>
<dbReference type="Pfam" id="PF13396">
    <property type="entry name" value="PLDc_N"/>
    <property type="match status" value="1"/>
</dbReference>
<feature type="transmembrane region" description="Helical" evidence="7">
    <location>
        <begin position="21"/>
        <end position="43"/>
    </location>
</feature>
<dbReference type="AlphaFoldDB" id="A0A7X1B185"/>
<feature type="domain" description="Cardiolipin synthase N-terminal" evidence="8">
    <location>
        <begin position="34"/>
        <end position="75"/>
    </location>
</feature>
<evidence type="ECO:0000256" key="1">
    <source>
        <dbReference type="ARBA" id="ARBA00004651"/>
    </source>
</evidence>
<proteinExistence type="predicted"/>
<keyword evidence="10" id="KW-1185">Reference proteome</keyword>
<dbReference type="InterPro" id="IPR027379">
    <property type="entry name" value="CLS_N"/>
</dbReference>
<evidence type="ECO:0000256" key="7">
    <source>
        <dbReference type="SAM" id="Phobius"/>
    </source>
</evidence>
<comment type="caution">
    <text evidence="9">The sequence shown here is derived from an EMBL/GenBank/DDBJ whole genome shotgun (WGS) entry which is preliminary data.</text>
</comment>
<sequence length="104" mass="11757">MIALIDISLSELLGPDKVRSFLIPFICIGFLVEIAWLWCLIAHLKSEDMNPTDKICWTIVLCVLNWFGMILYILLAPESKNENAKISPQISYSSDSSPVSSLRR</sequence>
<evidence type="ECO:0000259" key="8">
    <source>
        <dbReference type="Pfam" id="PF13396"/>
    </source>
</evidence>
<feature type="transmembrane region" description="Helical" evidence="7">
    <location>
        <begin position="55"/>
        <end position="75"/>
    </location>
</feature>
<organism evidence="9 10">
    <name type="scientific">Puniceicoccus vermicola</name>
    <dbReference type="NCBI Taxonomy" id="388746"/>
    <lineage>
        <taxon>Bacteria</taxon>
        <taxon>Pseudomonadati</taxon>
        <taxon>Verrucomicrobiota</taxon>
        <taxon>Opitutia</taxon>
        <taxon>Puniceicoccales</taxon>
        <taxon>Puniceicoccaceae</taxon>
        <taxon>Puniceicoccus</taxon>
    </lineage>
</organism>
<name>A0A7X1B185_9BACT</name>
<evidence type="ECO:0000256" key="6">
    <source>
        <dbReference type="SAM" id="MobiDB-lite"/>
    </source>
</evidence>
<evidence type="ECO:0000256" key="5">
    <source>
        <dbReference type="ARBA" id="ARBA00023136"/>
    </source>
</evidence>
<dbReference type="Proteomes" id="UP000525652">
    <property type="component" value="Unassembled WGS sequence"/>
</dbReference>
<comment type="subcellular location">
    <subcellularLocation>
        <location evidence="1">Cell membrane</location>
        <topology evidence="1">Multi-pass membrane protein</topology>
    </subcellularLocation>
</comment>
<keyword evidence="3 7" id="KW-0812">Transmembrane</keyword>
<gene>
    <name evidence="9" type="ORF">H5P30_18345</name>
</gene>
<feature type="compositionally biased region" description="Low complexity" evidence="6">
    <location>
        <begin position="87"/>
        <end position="104"/>
    </location>
</feature>
<evidence type="ECO:0000256" key="4">
    <source>
        <dbReference type="ARBA" id="ARBA00022989"/>
    </source>
</evidence>
<feature type="region of interest" description="Disordered" evidence="6">
    <location>
        <begin position="82"/>
        <end position="104"/>
    </location>
</feature>
<evidence type="ECO:0000313" key="9">
    <source>
        <dbReference type="EMBL" id="MBC2603743.1"/>
    </source>
</evidence>
<protein>
    <submittedName>
        <fullName evidence="9">PLDc_N domain-containing protein</fullName>
    </submittedName>
</protein>
<keyword evidence="2" id="KW-1003">Cell membrane</keyword>
<evidence type="ECO:0000313" key="10">
    <source>
        <dbReference type="Proteomes" id="UP000525652"/>
    </source>
</evidence>
<keyword evidence="4 7" id="KW-1133">Transmembrane helix</keyword>
<keyword evidence="5 7" id="KW-0472">Membrane</keyword>
<evidence type="ECO:0000256" key="2">
    <source>
        <dbReference type="ARBA" id="ARBA00022475"/>
    </source>
</evidence>
<evidence type="ECO:0000256" key="3">
    <source>
        <dbReference type="ARBA" id="ARBA00022692"/>
    </source>
</evidence>
<dbReference type="GO" id="GO:0005886">
    <property type="term" value="C:plasma membrane"/>
    <property type="evidence" value="ECO:0007669"/>
    <property type="project" value="UniProtKB-SubCell"/>
</dbReference>
<accession>A0A7X1B185</accession>
<dbReference type="EMBL" id="JACHVA010000131">
    <property type="protein sequence ID" value="MBC2603743.1"/>
    <property type="molecule type" value="Genomic_DNA"/>
</dbReference>